<dbReference type="Gene3D" id="1.20.1250.20">
    <property type="entry name" value="MFS general substrate transporter like domains"/>
    <property type="match status" value="2"/>
</dbReference>
<dbReference type="InterPro" id="IPR050189">
    <property type="entry name" value="MFS_Efflux_Transporters"/>
</dbReference>
<evidence type="ECO:0000256" key="1">
    <source>
        <dbReference type="ARBA" id="ARBA00004651"/>
    </source>
</evidence>
<sequence>MVSRRLGGVGRFEPLVLAALVWFLGKFLRYAFPPLFGTLGETFGVSRTVLGTAFTGFMLVYAAAQFPTGVLADRRGSVRVLVGGSLVTAAGALVLVVDSPFAVLAAAMLLIGAGTGAYKTVGVRLLSRTYPAQTGRVLGVFDTFGTFGGVAAPAAVVVVAALPPVLGAPWRTLFLAGGLASAGLAVAVAVRVPRYLTGDATGDERYAAGSEATAGRADDDGSETTSFRTYVSLFRKPRFTAFVVVTLLFSFAYNGAVAFLPLYLASETALSVALSNLLFSALFVVSLIQLVTGEASDRVGALPVIVLTISVATAGMVAILALSATGGPLVLGAAVVALGLGAHGYRPVRGAYLMAVIPDAISGGSFGVVRTLLMGAGAVSPAVVGYLSETVGFRAAFSLLAASLGAAAALSAVLWIVDR</sequence>
<feature type="transmembrane region" description="Helical" evidence="6">
    <location>
        <begin position="239"/>
        <end position="263"/>
    </location>
</feature>
<dbReference type="InterPro" id="IPR036259">
    <property type="entry name" value="MFS_trans_sf"/>
</dbReference>
<dbReference type="Pfam" id="PF07690">
    <property type="entry name" value="MFS_1"/>
    <property type="match status" value="1"/>
</dbReference>
<comment type="subcellular location">
    <subcellularLocation>
        <location evidence="1">Cell membrane</location>
        <topology evidence="1">Multi-pass membrane protein</topology>
    </subcellularLocation>
</comment>
<dbReference type="GO" id="GO:0022857">
    <property type="term" value="F:transmembrane transporter activity"/>
    <property type="evidence" value="ECO:0007669"/>
    <property type="project" value="InterPro"/>
</dbReference>
<dbReference type="RefSeq" id="WP_089814579.1">
    <property type="nucleotide sequence ID" value="NZ_FOZK01000001.1"/>
</dbReference>
<dbReference type="PANTHER" id="PTHR43124">
    <property type="entry name" value="PURINE EFFLUX PUMP PBUE"/>
    <property type="match status" value="1"/>
</dbReference>
<evidence type="ECO:0000256" key="3">
    <source>
        <dbReference type="ARBA" id="ARBA00022692"/>
    </source>
</evidence>
<organism evidence="8 9">
    <name type="scientific">Halomicrobium zhouii</name>
    <dbReference type="NCBI Taxonomy" id="767519"/>
    <lineage>
        <taxon>Archaea</taxon>
        <taxon>Methanobacteriati</taxon>
        <taxon>Methanobacteriota</taxon>
        <taxon>Stenosarchaea group</taxon>
        <taxon>Halobacteria</taxon>
        <taxon>Halobacteriales</taxon>
        <taxon>Haloarculaceae</taxon>
        <taxon>Halomicrobium</taxon>
    </lineage>
</organism>
<feature type="transmembrane region" description="Helical" evidence="6">
    <location>
        <begin position="44"/>
        <end position="64"/>
    </location>
</feature>
<feature type="transmembrane region" description="Helical" evidence="6">
    <location>
        <begin position="168"/>
        <end position="190"/>
    </location>
</feature>
<keyword evidence="9" id="KW-1185">Reference proteome</keyword>
<dbReference type="GO" id="GO:0005886">
    <property type="term" value="C:plasma membrane"/>
    <property type="evidence" value="ECO:0007669"/>
    <property type="project" value="UniProtKB-SubCell"/>
</dbReference>
<feature type="transmembrane region" description="Helical" evidence="6">
    <location>
        <begin position="328"/>
        <end position="345"/>
    </location>
</feature>
<dbReference type="PANTHER" id="PTHR43124:SF3">
    <property type="entry name" value="CHLORAMPHENICOL EFFLUX PUMP RV0191"/>
    <property type="match status" value="1"/>
</dbReference>
<feature type="transmembrane region" description="Helical" evidence="6">
    <location>
        <begin position="393"/>
        <end position="417"/>
    </location>
</feature>
<evidence type="ECO:0000313" key="8">
    <source>
        <dbReference type="EMBL" id="SFR92448.1"/>
    </source>
</evidence>
<evidence type="ECO:0000256" key="4">
    <source>
        <dbReference type="ARBA" id="ARBA00022989"/>
    </source>
</evidence>
<evidence type="ECO:0000256" key="6">
    <source>
        <dbReference type="SAM" id="Phobius"/>
    </source>
</evidence>
<proteinExistence type="predicted"/>
<feature type="transmembrane region" description="Helical" evidence="6">
    <location>
        <begin position="101"/>
        <end position="118"/>
    </location>
</feature>
<dbReference type="SUPFAM" id="SSF103473">
    <property type="entry name" value="MFS general substrate transporter"/>
    <property type="match status" value="1"/>
</dbReference>
<dbReference type="PROSITE" id="PS50850">
    <property type="entry name" value="MFS"/>
    <property type="match status" value="1"/>
</dbReference>
<feature type="domain" description="Major facilitator superfamily (MFS) profile" evidence="7">
    <location>
        <begin position="14"/>
        <end position="419"/>
    </location>
</feature>
<keyword evidence="3 6" id="KW-0812">Transmembrane</keyword>
<dbReference type="InterPro" id="IPR011701">
    <property type="entry name" value="MFS"/>
</dbReference>
<feature type="transmembrane region" description="Helical" evidence="6">
    <location>
        <begin position="12"/>
        <end position="32"/>
    </location>
</feature>
<keyword evidence="4 6" id="KW-1133">Transmembrane helix</keyword>
<feature type="transmembrane region" description="Helical" evidence="6">
    <location>
        <begin position="76"/>
        <end position="95"/>
    </location>
</feature>
<feature type="transmembrane region" description="Helical" evidence="6">
    <location>
        <begin position="269"/>
        <end position="288"/>
    </location>
</feature>
<reference evidence="8 9" key="1">
    <citation type="submission" date="2016-10" db="EMBL/GenBank/DDBJ databases">
        <authorList>
            <person name="de Groot N.N."/>
        </authorList>
    </citation>
    <scope>NUCLEOTIDE SEQUENCE [LARGE SCALE GENOMIC DNA]</scope>
    <source>
        <strain evidence="8 9">CGMCC 1.10457</strain>
    </source>
</reference>
<gene>
    <name evidence="8" type="ORF">SAMN05216559_1074</name>
</gene>
<dbReference type="EMBL" id="FOZK01000001">
    <property type="protein sequence ID" value="SFR92448.1"/>
    <property type="molecule type" value="Genomic_DNA"/>
</dbReference>
<keyword evidence="5 6" id="KW-0472">Membrane</keyword>
<accession>A0A1I6KN80</accession>
<name>A0A1I6KN80_9EURY</name>
<evidence type="ECO:0000313" key="9">
    <source>
        <dbReference type="Proteomes" id="UP000199062"/>
    </source>
</evidence>
<dbReference type="AlphaFoldDB" id="A0A1I6KN80"/>
<dbReference type="Proteomes" id="UP000199062">
    <property type="component" value="Unassembled WGS sequence"/>
</dbReference>
<feature type="transmembrane region" description="Helical" evidence="6">
    <location>
        <begin position="300"/>
        <end position="322"/>
    </location>
</feature>
<evidence type="ECO:0000256" key="5">
    <source>
        <dbReference type="ARBA" id="ARBA00023136"/>
    </source>
</evidence>
<protein>
    <submittedName>
        <fullName evidence="8">Sugar phosphate permease</fullName>
    </submittedName>
</protein>
<dbReference type="STRING" id="767519.SAMN05216559_1074"/>
<feature type="transmembrane region" description="Helical" evidence="6">
    <location>
        <begin position="139"/>
        <end position="162"/>
    </location>
</feature>
<keyword evidence="2" id="KW-1003">Cell membrane</keyword>
<dbReference type="OrthoDB" id="204820at2157"/>
<evidence type="ECO:0000259" key="7">
    <source>
        <dbReference type="PROSITE" id="PS50850"/>
    </source>
</evidence>
<dbReference type="InterPro" id="IPR020846">
    <property type="entry name" value="MFS_dom"/>
</dbReference>
<evidence type="ECO:0000256" key="2">
    <source>
        <dbReference type="ARBA" id="ARBA00022475"/>
    </source>
</evidence>